<reference evidence="1 2" key="1">
    <citation type="submission" date="2024-06" db="EMBL/GenBank/DDBJ databases">
        <title>Flavobacterium spp. isolated from glacier.</title>
        <authorList>
            <person name="Han D."/>
        </authorList>
    </citation>
    <scope>NUCLEOTIDE SEQUENCE [LARGE SCALE GENOMIC DNA]</scope>
    <source>
        <strain evidence="1 2">LB3P45</strain>
    </source>
</reference>
<dbReference type="RefSeq" id="WP_379858706.1">
    <property type="nucleotide sequence ID" value="NZ_JBHZQA010000009.1"/>
</dbReference>
<sequence length="195" mass="22509">MYNDSKPVKPYLNMKDLKNLYLEHQTRVTDNVPEIKHSDLWSEQVSFMADEHPFKSPAVFFGYRVLSAEDQGEKIQELRLQVDVYLFYETFADTAKGSKKQQKALDFLDLLTKINACFHATFGNYYSNMRRTGFNPVETGGAGILYVQRYELIMTDDSASVLYENLKFEQMEMEVIREEVPPVGNQSGLYGTIEV</sequence>
<name>A0ABW6HPH8_9FLAO</name>
<comment type="caution">
    <text evidence="1">The sequence shown here is derived from an EMBL/GenBank/DDBJ whole genome shotgun (WGS) entry which is preliminary data.</text>
</comment>
<organism evidence="1 2">
    <name type="scientific">Flavobacterium fructosi</name>
    <dbReference type="NCBI Taxonomy" id="3230416"/>
    <lineage>
        <taxon>Bacteria</taxon>
        <taxon>Pseudomonadati</taxon>
        <taxon>Bacteroidota</taxon>
        <taxon>Flavobacteriia</taxon>
        <taxon>Flavobacteriales</taxon>
        <taxon>Flavobacteriaceae</taxon>
        <taxon>Flavobacterium</taxon>
    </lineage>
</organism>
<accession>A0ABW6HPH8</accession>
<proteinExistence type="predicted"/>
<dbReference type="Proteomes" id="UP001600039">
    <property type="component" value="Unassembled WGS sequence"/>
</dbReference>
<evidence type="ECO:0000313" key="2">
    <source>
        <dbReference type="Proteomes" id="UP001600039"/>
    </source>
</evidence>
<gene>
    <name evidence="1" type="ORF">ACFX5D_13345</name>
</gene>
<evidence type="ECO:0000313" key="1">
    <source>
        <dbReference type="EMBL" id="MFE3848951.1"/>
    </source>
</evidence>
<keyword evidence="2" id="KW-1185">Reference proteome</keyword>
<protein>
    <submittedName>
        <fullName evidence="1">Uncharacterized protein</fullName>
    </submittedName>
</protein>
<dbReference type="EMBL" id="JBHZQA010000009">
    <property type="protein sequence ID" value="MFE3848951.1"/>
    <property type="molecule type" value="Genomic_DNA"/>
</dbReference>